<evidence type="ECO:0000313" key="2">
    <source>
        <dbReference type="EMBL" id="QOV90307.1"/>
    </source>
</evidence>
<dbReference type="KEGG" id="hbs:IPV69_02745"/>
<gene>
    <name evidence="2" type="ORF">IPV69_02745</name>
</gene>
<dbReference type="Gene3D" id="2.60.120.560">
    <property type="entry name" value="Exo-inulinase, domain 1"/>
    <property type="match status" value="1"/>
</dbReference>
<sequence>MRRLRPLLIAMVLAPLAGLHAEEPAATIRESFDAGFDPKRFSTPIPNKNTEVRDGVLWTRGASGGKYPPMVYLPVQGTDVAISFRYRHLESGGWLWFFVDGDDGYGSVDHLLRVKLLRTGVQLEVDAHSLDPKHPQVQPGKAADPVSHAFRLNEFLPIEKVDLSANEWHTVRLDFAGESVTIAVDGKRWTQTLKRSCFNAAKRKLLWMQNGGEKGIELDDIHVAPAGKP</sequence>
<reference evidence="2 3" key="1">
    <citation type="submission" date="2020-10" db="EMBL/GenBank/DDBJ databases">
        <title>Wide distribution of Phycisphaera-like planctomycetes from WD2101 soil group in peatlands and genome analysis of the first cultivated representative.</title>
        <authorList>
            <person name="Dedysh S.N."/>
            <person name="Beletsky A.V."/>
            <person name="Ivanova A."/>
            <person name="Kulichevskaya I.S."/>
            <person name="Suzina N.E."/>
            <person name="Philippov D.A."/>
            <person name="Rakitin A.L."/>
            <person name="Mardanov A.V."/>
            <person name="Ravin N.V."/>
        </authorList>
    </citation>
    <scope>NUCLEOTIDE SEQUENCE [LARGE SCALE GENOMIC DNA]</scope>
    <source>
        <strain evidence="2 3">M1803</strain>
    </source>
</reference>
<dbReference type="EMBL" id="CP063458">
    <property type="protein sequence ID" value="QOV90307.1"/>
    <property type="molecule type" value="Genomic_DNA"/>
</dbReference>
<feature type="chain" id="PRO_5034464819" description="3-keto-disaccharide hydrolase domain-containing protein" evidence="1">
    <location>
        <begin position="22"/>
        <end position="229"/>
    </location>
</feature>
<accession>A0A7M2WXQ4</accession>
<evidence type="ECO:0000256" key="1">
    <source>
        <dbReference type="SAM" id="SignalP"/>
    </source>
</evidence>
<dbReference type="AlphaFoldDB" id="A0A7M2WXQ4"/>
<proteinExistence type="predicted"/>
<keyword evidence="3" id="KW-1185">Reference proteome</keyword>
<organism evidence="2 3">
    <name type="scientific">Humisphaera borealis</name>
    <dbReference type="NCBI Taxonomy" id="2807512"/>
    <lineage>
        <taxon>Bacteria</taxon>
        <taxon>Pseudomonadati</taxon>
        <taxon>Planctomycetota</taxon>
        <taxon>Phycisphaerae</taxon>
        <taxon>Tepidisphaerales</taxon>
        <taxon>Tepidisphaeraceae</taxon>
        <taxon>Humisphaera</taxon>
    </lineage>
</organism>
<keyword evidence="1" id="KW-0732">Signal</keyword>
<evidence type="ECO:0000313" key="3">
    <source>
        <dbReference type="Proteomes" id="UP000593765"/>
    </source>
</evidence>
<protein>
    <recommendedName>
        <fullName evidence="4">3-keto-disaccharide hydrolase domain-containing protein</fullName>
    </recommendedName>
</protein>
<evidence type="ECO:0008006" key="4">
    <source>
        <dbReference type="Google" id="ProtNLM"/>
    </source>
</evidence>
<feature type="signal peptide" evidence="1">
    <location>
        <begin position="1"/>
        <end position="21"/>
    </location>
</feature>
<dbReference type="RefSeq" id="WP_206293385.1">
    <property type="nucleotide sequence ID" value="NZ_CP063458.1"/>
</dbReference>
<name>A0A7M2WXQ4_9BACT</name>
<dbReference type="Proteomes" id="UP000593765">
    <property type="component" value="Chromosome"/>
</dbReference>